<protein>
    <recommendedName>
        <fullName evidence="2">Ubiquitin-like domain-containing protein</fullName>
    </recommendedName>
</protein>
<organism evidence="1">
    <name type="scientific">viral metagenome</name>
    <dbReference type="NCBI Taxonomy" id="1070528"/>
    <lineage>
        <taxon>unclassified sequences</taxon>
        <taxon>metagenomes</taxon>
        <taxon>organismal metagenomes</taxon>
    </lineage>
</organism>
<dbReference type="SUPFAM" id="SSF54236">
    <property type="entry name" value="Ubiquitin-like"/>
    <property type="match status" value="1"/>
</dbReference>
<dbReference type="AlphaFoldDB" id="A0A6C0HW00"/>
<evidence type="ECO:0000313" key="1">
    <source>
        <dbReference type="EMBL" id="QHT84326.1"/>
    </source>
</evidence>
<dbReference type="EMBL" id="MN740017">
    <property type="protein sequence ID" value="QHT84326.1"/>
    <property type="molecule type" value="Genomic_DNA"/>
</dbReference>
<name>A0A6C0HW00_9ZZZZ</name>
<sequence length="136" mass="16217">MIIHVEGFDQYNNFIITNIKLNNTKIKDLGKWANYYWYKDGIQLENDYCSWKDNDSYEVIFNNDYINLNLKIYNKNIITPLISKKITIKELKNILSIKDNIYFKQFRLNDENTLEDYSINNMDTLAAVSYTYAVVI</sequence>
<evidence type="ECO:0008006" key="2">
    <source>
        <dbReference type="Google" id="ProtNLM"/>
    </source>
</evidence>
<proteinExistence type="predicted"/>
<reference evidence="1" key="1">
    <citation type="journal article" date="2020" name="Nature">
        <title>Giant virus diversity and host interactions through global metagenomics.</title>
        <authorList>
            <person name="Schulz F."/>
            <person name="Roux S."/>
            <person name="Paez-Espino D."/>
            <person name="Jungbluth S."/>
            <person name="Walsh D.A."/>
            <person name="Denef V.J."/>
            <person name="McMahon K.D."/>
            <person name="Konstantinidis K.T."/>
            <person name="Eloe-Fadrosh E.A."/>
            <person name="Kyrpides N.C."/>
            <person name="Woyke T."/>
        </authorList>
    </citation>
    <scope>NUCLEOTIDE SEQUENCE</scope>
    <source>
        <strain evidence="1">GVMAG-M-3300023184-177</strain>
    </source>
</reference>
<dbReference type="InterPro" id="IPR029071">
    <property type="entry name" value="Ubiquitin-like_domsf"/>
</dbReference>
<accession>A0A6C0HW00</accession>